<evidence type="ECO:0000256" key="2">
    <source>
        <dbReference type="SAM" id="SignalP"/>
    </source>
</evidence>
<proteinExistence type="predicted"/>
<protein>
    <recommendedName>
        <fullName evidence="5">Serpentine receptor class gamma</fullName>
    </recommendedName>
</protein>
<reference evidence="3" key="1">
    <citation type="submission" date="2022-11" db="EMBL/GenBank/DDBJ databases">
        <authorList>
            <person name="Kikuchi T."/>
        </authorList>
    </citation>
    <scope>NUCLEOTIDE SEQUENCE</scope>
    <source>
        <strain evidence="3">PS1010</strain>
    </source>
</reference>
<evidence type="ECO:0000256" key="1">
    <source>
        <dbReference type="SAM" id="Phobius"/>
    </source>
</evidence>
<feature type="transmembrane region" description="Helical" evidence="1">
    <location>
        <begin position="52"/>
        <end position="76"/>
    </location>
</feature>
<dbReference type="Proteomes" id="UP001152747">
    <property type="component" value="Unassembled WGS sequence"/>
</dbReference>
<accession>A0A9P1ILN0</accession>
<evidence type="ECO:0000313" key="4">
    <source>
        <dbReference type="Proteomes" id="UP001152747"/>
    </source>
</evidence>
<evidence type="ECO:0008006" key="5">
    <source>
        <dbReference type="Google" id="ProtNLM"/>
    </source>
</evidence>
<sequence>MVAVFTSVAFLINHFLGASSMNKNRNECNFHMIFHSNSKCTPKEISDKSKMIYFEIINTASIPVVFLYSLLFRYLVKISLKMSPLEKSKEIMAVFQFLPIFIYGFIRLLFTIIHIFYTPSSFPPFDILSFWIFCATSFIFSIAIPVSFLLTNTKIGAKIFKKDFLGDTANQIYIQPSVYEDERDIEISVISYVKR</sequence>
<dbReference type="AlphaFoldDB" id="A0A9P1ILN0"/>
<keyword evidence="1" id="KW-0472">Membrane</keyword>
<comment type="caution">
    <text evidence="3">The sequence shown here is derived from an EMBL/GenBank/DDBJ whole genome shotgun (WGS) entry which is preliminary data.</text>
</comment>
<keyword evidence="1" id="KW-0812">Transmembrane</keyword>
<name>A0A9P1ILN0_9PELO</name>
<feature type="signal peptide" evidence="2">
    <location>
        <begin position="1"/>
        <end position="20"/>
    </location>
</feature>
<feature type="chain" id="PRO_5040354052" description="Serpentine receptor class gamma" evidence="2">
    <location>
        <begin position="21"/>
        <end position="195"/>
    </location>
</feature>
<keyword evidence="1" id="KW-1133">Transmembrane helix</keyword>
<keyword evidence="2" id="KW-0732">Signal</keyword>
<feature type="transmembrane region" description="Helical" evidence="1">
    <location>
        <begin position="129"/>
        <end position="151"/>
    </location>
</feature>
<keyword evidence="4" id="KW-1185">Reference proteome</keyword>
<organism evidence="3 4">
    <name type="scientific">Caenorhabditis angaria</name>
    <dbReference type="NCBI Taxonomy" id="860376"/>
    <lineage>
        <taxon>Eukaryota</taxon>
        <taxon>Metazoa</taxon>
        <taxon>Ecdysozoa</taxon>
        <taxon>Nematoda</taxon>
        <taxon>Chromadorea</taxon>
        <taxon>Rhabditida</taxon>
        <taxon>Rhabditina</taxon>
        <taxon>Rhabditomorpha</taxon>
        <taxon>Rhabditoidea</taxon>
        <taxon>Rhabditidae</taxon>
        <taxon>Peloderinae</taxon>
        <taxon>Caenorhabditis</taxon>
    </lineage>
</organism>
<gene>
    <name evidence="3" type="ORF">CAMP_LOCUS9805</name>
</gene>
<dbReference type="EMBL" id="CANHGI010000004">
    <property type="protein sequence ID" value="CAI5447168.1"/>
    <property type="molecule type" value="Genomic_DNA"/>
</dbReference>
<feature type="transmembrane region" description="Helical" evidence="1">
    <location>
        <begin position="97"/>
        <end position="117"/>
    </location>
</feature>
<evidence type="ECO:0000313" key="3">
    <source>
        <dbReference type="EMBL" id="CAI5447168.1"/>
    </source>
</evidence>